<dbReference type="RefSeq" id="WP_377503491.1">
    <property type="nucleotide sequence ID" value="NZ_JBHULU010000004.1"/>
</dbReference>
<gene>
    <name evidence="1" type="ORF">ACFSRY_04085</name>
</gene>
<reference evidence="2" key="1">
    <citation type="journal article" date="2019" name="Int. J. Syst. Evol. Microbiol.">
        <title>The Global Catalogue of Microorganisms (GCM) 10K type strain sequencing project: providing services to taxonomists for standard genome sequencing and annotation.</title>
        <authorList>
            <consortium name="The Broad Institute Genomics Platform"/>
            <consortium name="The Broad Institute Genome Sequencing Center for Infectious Disease"/>
            <person name="Wu L."/>
            <person name="Ma J."/>
        </authorList>
    </citation>
    <scope>NUCLEOTIDE SEQUENCE [LARGE SCALE GENOMIC DNA]</scope>
    <source>
        <strain evidence="2">KCTC 42498</strain>
    </source>
</reference>
<organism evidence="1 2">
    <name type="scientific">Pontibacter locisalis</name>
    <dbReference type="NCBI Taxonomy" id="1719035"/>
    <lineage>
        <taxon>Bacteria</taxon>
        <taxon>Pseudomonadati</taxon>
        <taxon>Bacteroidota</taxon>
        <taxon>Cytophagia</taxon>
        <taxon>Cytophagales</taxon>
        <taxon>Hymenobacteraceae</taxon>
        <taxon>Pontibacter</taxon>
    </lineage>
</organism>
<evidence type="ECO:0000313" key="2">
    <source>
        <dbReference type="Proteomes" id="UP001597544"/>
    </source>
</evidence>
<protein>
    <recommendedName>
        <fullName evidence="3">NurA domain-containing protein</fullName>
    </recommendedName>
</protein>
<evidence type="ECO:0000313" key="1">
    <source>
        <dbReference type="EMBL" id="MFD2513032.1"/>
    </source>
</evidence>
<comment type="caution">
    <text evidence="1">The sequence shown here is derived from an EMBL/GenBank/DDBJ whole genome shotgun (WGS) entry which is preliminary data.</text>
</comment>
<accession>A0ABW5IJD9</accession>
<evidence type="ECO:0008006" key="3">
    <source>
        <dbReference type="Google" id="ProtNLM"/>
    </source>
</evidence>
<keyword evidence="2" id="KW-1185">Reference proteome</keyword>
<sequence length="446" mass="50937">MKVSDSYKVIEHLAYFKHLKELGLPLLKESIETFLNCKVAYLLNPIEQARKRYGLDLPHSSGRGCFPIDAGTFLVYAKVIDEGKLVTSIGVVLKGKTIGAYRGIIQVLEKSISEKLSSSYGKGFEDCSSLFGDEIIIHTIANYSVRGHIDYQTFQHLLLFFQKLKSTTFEGKPFSTGLIITRARYANTKRGKEEPYREIIPLTVKKNIRSTLDIDRRFWYLVDGKYTYFVATKDLEIQHIMVMEPNEQEQEYLDSNVLSTTLREGDVMFRIENNKLFSILCSNGVEFVYLENRWRIRDYNIIKSYIRTLVKDARAVDRILYFALYCSKRGISSVIWVPEDMDAISNSVKPESLHTLVYEPISILESKYTNQILRFISSDGAAVIDPKGYLRYFGCIVDTSKLRVTQIKGTGEAAAEVLSRNGLSIKISHDGMIKLFLPDEEKPVLI</sequence>
<dbReference type="EMBL" id="JBHULU010000004">
    <property type="protein sequence ID" value="MFD2513032.1"/>
    <property type="molecule type" value="Genomic_DNA"/>
</dbReference>
<dbReference type="Proteomes" id="UP001597544">
    <property type="component" value="Unassembled WGS sequence"/>
</dbReference>
<proteinExistence type="predicted"/>
<name>A0ABW5IJD9_9BACT</name>